<dbReference type="Proteomes" id="UP001204746">
    <property type="component" value="Unassembled WGS sequence"/>
</dbReference>
<evidence type="ECO:0000259" key="1">
    <source>
        <dbReference type="Pfam" id="PF00501"/>
    </source>
</evidence>
<gene>
    <name evidence="2" type="ORF">NP777_47000</name>
</gene>
<feature type="non-terminal residue" evidence="2">
    <location>
        <position position="276"/>
    </location>
</feature>
<name>A0ABT1VF38_9ACTN</name>
<organism evidence="2 3">
    <name type="scientific">Streptomyces rugosispiralis</name>
    <dbReference type="NCBI Taxonomy" id="2967341"/>
    <lineage>
        <taxon>Bacteria</taxon>
        <taxon>Bacillati</taxon>
        <taxon>Actinomycetota</taxon>
        <taxon>Actinomycetes</taxon>
        <taxon>Kitasatosporales</taxon>
        <taxon>Streptomycetaceae</taxon>
        <taxon>Streptomyces</taxon>
    </lineage>
</organism>
<dbReference type="Pfam" id="PF00501">
    <property type="entry name" value="AMP-binding"/>
    <property type="match status" value="1"/>
</dbReference>
<dbReference type="PANTHER" id="PTHR45527:SF1">
    <property type="entry name" value="FATTY ACID SYNTHASE"/>
    <property type="match status" value="1"/>
</dbReference>
<protein>
    <submittedName>
        <fullName evidence="2">AMP-binding protein</fullName>
    </submittedName>
</protein>
<dbReference type="InterPro" id="IPR020459">
    <property type="entry name" value="AMP-binding"/>
</dbReference>
<dbReference type="SUPFAM" id="SSF56801">
    <property type="entry name" value="Acetyl-CoA synthetase-like"/>
    <property type="match status" value="1"/>
</dbReference>
<feature type="non-terminal residue" evidence="2">
    <location>
        <position position="1"/>
    </location>
</feature>
<evidence type="ECO:0000313" key="2">
    <source>
        <dbReference type="EMBL" id="MCQ8195628.1"/>
    </source>
</evidence>
<dbReference type="PROSITE" id="PS00455">
    <property type="entry name" value="AMP_BINDING"/>
    <property type="match status" value="1"/>
</dbReference>
<proteinExistence type="predicted"/>
<accession>A0ABT1VF38</accession>
<keyword evidence="3" id="KW-1185">Reference proteome</keyword>
<dbReference type="RefSeq" id="WP_256656342.1">
    <property type="nucleotide sequence ID" value="NZ_JANIAA010000190.1"/>
</dbReference>
<dbReference type="InterPro" id="IPR020845">
    <property type="entry name" value="AMP-binding_CS"/>
</dbReference>
<dbReference type="PRINTS" id="PR00154">
    <property type="entry name" value="AMPBINDING"/>
</dbReference>
<dbReference type="EMBL" id="JANIAA010000190">
    <property type="protein sequence ID" value="MCQ8195628.1"/>
    <property type="molecule type" value="Genomic_DNA"/>
</dbReference>
<sequence>RRVSEVEVLGCGERVRVVEGWNATGRVVPVGSLGELFDERAAVSPGAVAVVGVGGEEWSYGELRERSDVVAGVLAARGVGRGDLVAVVLERSVDVVAVLLGVVKAGAGFVPVDPAYPVERVGWMVEDAGPALVVCSEGTRGLVPAGVECLVWGASVEGGSAPAVSVDVDDVAYVIYTSGSTGRPKGVVVTHRGIGNLAAAQIERFAVDADSRVLQLASLSFDAAVSEMCMALLSGAALVMAGVDRLPPRGSLSEVVAGFGVTHVTVPPSVLATVEE</sequence>
<dbReference type="InterPro" id="IPR000873">
    <property type="entry name" value="AMP-dep_synth/lig_dom"/>
</dbReference>
<dbReference type="Gene3D" id="3.40.50.980">
    <property type="match status" value="2"/>
</dbReference>
<evidence type="ECO:0000313" key="3">
    <source>
        <dbReference type="Proteomes" id="UP001204746"/>
    </source>
</evidence>
<reference evidence="2 3" key="1">
    <citation type="submission" date="2022-07" db="EMBL/GenBank/DDBJ databases">
        <authorList>
            <person name="Phongsopitanun W."/>
            <person name="Tanasupawat S."/>
        </authorList>
    </citation>
    <scope>NUCLEOTIDE SEQUENCE [LARGE SCALE GENOMIC DNA]</scope>
    <source>
        <strain evidence="2 3">RCU-064</strain>
    </source>
</reference>
<dbReference type="PANTHER" id="PTHR45527">
    <property type="entry name" value="NONRIBOSOMAL PEPTIDE SYNTHETASE"/>
    <property type="match status" value="1"/>
</dbReference>
<comment type="caution">
    <text evidence="2">The sequence shown here is derived from an EMBL/GenBank/DDBJ whole genome shotgun (WGS) entry which is preliminary data.</text>
</comment>
<feature type="domain" description="AMP-dependent synthetase/ligase" evidence="1">
    <location>
        <begin position="37"/>
        <end position="273"/>
    </location>
</feature>